<accession>G9Y1Z6</accession>
<dbReference type="PATRIC" id="fig|1002364.3.peg.554"/>
<comment type="caution">
    <text evidence="1">The sequence shown here is derived from an EMBL/GenBank/DDBJ whole genome shotgun (WGS) entry which is preliminary data.</text>
</comment>
<dbReference type="AlphaFoldDB" id="G9Y1Z6"/>
<evidence type="ECO:0000313" key="1">
    <source>
        <dbReference type="EMBL" id="EHM46741.1"/>
    </source>
</evidence>
<reference evidence="1 2" key="1">
    <citation type="submission" date="2011-08" db="EMBL/GenBank/DDBJ databases">
        <authorList>
            <person name="Weinstock G."/>
            <person name="Sodergren E."/>
            <person name="Clifton S."/>
            <person name="Fulton L."/>
            <person name="Fulton B."/>
            <person name="Courtney L."/>
            <person name="Fronick C."/>
            <person name="Harrison M."/>
            <person name="Strong C."/>
            <person name="Farmer C."/>
            <person name="Delahaunty K."/>
            <person name="Markovic C."/>
            <person name="Hall O."/>
            <person name="Minx P."/>
            <person name="Tomlinson C."/>
            <person name="Mitreva M."/>
            <person name="Hou S."/>
            <person name="Chen J."/>
            <person name="Wollam A."/>
            <person name="Pepin K.H."/>
            <person name="Johnson M."/>
            <person name="Bhonagiri V."/>
            <person name="Zhang X."/>
            <person name="Suruliraj S."/>
            <person name="Warren W."/>
            <person name="Chinwalla A."/>
            <person name="Mardis E.R."/>
            <person name="Wilson R.K."/>
        </authorList>
    </citation>
    <scope>NUCLEOTIDE SEQUENCE [LARGE SCALE GENOMIC DNA]</scope>
    <source>
        <strain evidence="1 2">ATCC 51873</strain>
    </source>
</reference>
<dbReference type="HOGENOM" id="CLU_3310633_0_0_6"/>
<proteinExistence type="predicted"/>
<dbReference type="EMBL" id="AGCI01000010">
    <property type="protein sequence ID" value="EHM46741.1"/>
    <property type="molecule type" value="Genomic_DNA"/>
</dbReference>
<organism evidence="1 2">
    <name type="scientific">Hafnia alvei ATCC 51873</name>
    <dbReference type="NCBI Taxonomy" id="1002364"/>
    <lineage>
        <taxon>Bacteria</taxon>
        <taxon>Pseudomonadati</taxon>
        <taxon>Pseudomonadota</taxon>
        <taxon>Gammaproteobacteria</taxon>
        <taxon>Enterobacterales</taxon>
        <taxon>Hafniaceae</taxon>
        <taxon>Hafnia</taxon>
    </lineage>
</organism>
<gene>
    <name evidence="1" type="ORF">HMPREF0454_00608</name>
</gene>
<name>G9Y1Z6_HAFAL</name>
<sequence>MCEKYINRMRLKKQENAWVLDNAKMDFSAPLEKGDLCLK</sequence>
<dbReference type="Proteomes" id="UP000005959">
    <property type="component" value="Unassembled WGS sequence"/>
</dbReference>
<evidence type="ECO:0000313" key="2">
    <source>
        <dbReference type="Proteomes" id="UP000005959"/>
    </source>
</evidence>
<protein>
    <submittedName>
        <fullName evidence="1">Uncharacterized protein</fullName>
    </submittedName>
</protein>